<dbReference type="Gene3D" id="2.60.120.200">
    <property type="match status" value="1"/>
</dbReference>
<organism evidence="2 3">
    <name type="scientific">Tulasnella calospora MUT 4182</name>
    <dbReference type="NCBI Taxonomy" id="1051891"/>
    <lineage>
        <taxon>Eukaryota</taxon>
        <taxon>Fungi</taxon>
        <taxon>Dikarya</taxon>
        <taxon>Basidiomycota</taxon>
        <taxon>Agaricomycotina</taxon>
        <taxon>Agaricomycetes</taxon>
        <taxon>Cantharellales</taxon>
        <taxon>Tulasnellaceae</taxon>
        <taxon>Tulasnella</taxon>
    </lineage>
</organism>
<dbReference type="InterPro" id="IPR048958">
    <property type="entry name" value="Polysacc_lyase_14"/>
</dbReference>
<dbReference type="AlphaFoldDB" id="A0A0C3Q1G3"/>
<dbReference type="OrthoDB" id="3337916at2759"/>
<dbReference type="STRING" id="1051891.A0A0C3Q1G3"/>
<protein>
    <submittedName>
        <fullName evidence="2">Polysaccharide lyase family 14 protein</fullName>
    </submittedName>
</protein>
<dbReference type="PANTHER" id="PTHR40124">
    <property type="match status" value="1"/>
</dbReference>
<accession>A0A0C3Q1G3</accession>
<dbReference type="GO" id="GO:0016829">
    <property type="term" value="F:lyase activity"/>
    <property type="evidence" value="ECO:0007669"/>
    <property type="project" value="UniProtKB-KW"/>
</dbReference>
<dbReference type="Pfam" id="PF21294">
    <property type="entry name" value="Polysacc_lyase_14"/>
    <property type="match status" value="1"/>
</dbReference>
<gene>
    <name evidence="2" type="ORF">M407DRAFT_121100</name>
</gene>
<evidence type="ECO:0000313" key="3">
    <source>
        <dbReference type="Proteomes" id="UP000054248"/>
    </source>
</evidence>
<keyword evidence="3" id="KW-1185">Reference proteome</keyword>
<evidence type="ECO:0000259" key="1">
    <source>
        <dbReference type="Pfam" id="PF21294"/>
    </source>
</evidence>
<name>A0A0C3Q1G3_9AGAM</name>
<dbReference type="Proteomes" id="UP000054248">
    <property type="component" value="Unassembled WGS sequence"/>
</dbReference>
<dbReference type="EMBL" id="KN823120">
    <property type="protein sequence ID" value="KIO22045.1"/>
    <property type="molecule type" value="Genomic_DNA"/>
</dbReference>
<dbReference type="HOGENOM" id="CLU_1403365_0_0_1"/>
<proteinExistence type="predicted"/>
<keyword evidence="2" id="KW-0456">Lyase</keyword>
<reference evidence="2 3" key="1">
    <citation type="submission" date="2014-04" db="EMBL/GenBank/DDBJ databases">
        <authorList>
            <consortium name="DOE Joint Genome Institute"/>
            <person name="Kuo A."/>
            <person name="Girlanda M."/>
            <person name="Perotto S."/>
            <person name="Kohler A."/>
            <person name="Nagy L.G."/>
            <person name="Floudas D."/>
            <person name="Copeland A."/>
            <person name="Barry K.W."/>
            <person name="Cichocki N."/>
            <person name="Veneault-Fourrey C."/>
            <person name="LaButti K."/>
            <person name="Lindquist E.A."/>
            <person name="Lipzen A."/>
            <person name="Lundell T."/>
            <person name="Morin E."/>
            <person name="Murat C."/>
            <person name="Sun H."/>
            <person name="Tunlid A."/>
            <person name="Henrissat B."/>
            <person name="Grigoriev I.V."/>
            <person name="Hibbett D.S."/>
            <person name="Martin F."/>
            <person name="Nordberg H.P."/>
            <person name="Cantor M.N."/>
            <person name="Hua S.X."/>
        </authorList>
    </citation>
    <scope>NUCLEOTIDE SEQUENCE [LARGE SCALE GENOMIC DNA]</scope>
    <source>
        <strain evidence="2 3">MUT 4182</strain>
    </source>
</reference>
<reference evidence="3" key="2">
    <citation type="submission" date="2015-01" db="EMBL/GenBank/DDBJ databases">
        <title>Evolutionary Origins and Diversification of the Mycorrhizal Mutualists.</title>
        <authorList>
            <consortium name="DOE Joint Genome Institute"/>
            <consortium name="Mycorrhizal Genomics Consortium"/>
            <person name="Kohler A."/>
            <person name="Kuo A."/>
            <person name="Nagy L.G."/>
            <person name="Floudas D."/>
            <person name="Copeland A."/>
            <person name="Barry K.W."/>
            <person name="Cichocki N."/>
            <person name="Veneault-Fourrey C."/>
            <person name="LaButti K."/>
            <person name="Lindquist E.A."/>
            <person name="Lipzen A."/>
            <person name="Lundell T."/>
            <person name="Morin E."/>
            <person name="Murat C."/>
            <person name="Riley R."/>
            <person name="Ohm R."/>
            <person name="Sun H."/>
            <person name="Tunlid A."/>
            <person name="Henrissat B."/>
            <person name="Grigoriev I.V."/>
            <person name="Hibbett D.S."/>
            <person name="Martin F."/>
        </authorList>
    </citation>
    <scope>NUCLEOTIDE SEQUENCE [LARGE SCALE GENOMIC DNA]</scope>
    <source>
        <strain evidence="3">MUT 4182</strain>
    </source>
</reference>
<feature type="domain" description="Polysaccharide lyase 14" evidence="1">
    <location>
        <begin position="85"/>
        <end position="193"/>
    </location>
</feature>
<evidence type="ECO:0000313" key="2">
    <source>
        <dbReference type="EMBL" id="KIO22045.1"/>
    </source>
</evidence>
<dbReference type="PANTHER" id="PTHR40124:SF1">
    <property type="entry name" value="DISAGGREGATASE RELATED REPEAT PROTEIN"/>
    <property type="match status" value="1"/>
</dbReference>
<sequence>MSSNPTDELILVNPTAITTSTTSTFNPCYLFPCQIRSNAFTTLPSSIFPLHRRIRHVPLSDDDLSVTRITAGTSREVVGSPDDSRVPAWEAVYPKGSINPGNASAPRGGFGFYVGGPNFDGADAAPKSCFEYAKEVLFSYAVYFEPGFDFNRGGKLPGLYGGATPEVAYGCSGGRKTDREKAFSLRLMWRRNGG</sequence>